<sequence length="78" mass="8009">MCGVSLIELPGLFFGTSDEALPFSFPFSLFFGTSDGGFEVKSSSSSSSTSSSARAVSNTASFDGICKSAISLSDGEIF</sequence>
<organism evidence="1">
    <name type="scientific">Solanum chacoense</name>
    <name type="common">Chaco potato</name>
    <dbReference type="NCBI Taxonomy" id="4108"/>
    <lineage>
        <taxon>Eukaryota</taxon>
        <taxon>Viridiplantae</taxon>
        <taxon>Streptophyta</taxon>
        <taxon>Embryophyta</taxon>
        <taxon>Tracheophyta</taxon>
        <taxon>Spermatophyta</taxon>
        <taxon>Magnoliopsida</taxon>
        <taxon>eudicotyledons</taxon>
        <taxon>Gunneridae</taxon>
        <taxon>Pentapetalae</taxon>
        <taxon>asterids</taxon>
        <taxon>lamiids</taxon>
        <taxon>Solanales</taxon>
        <taxon>Solanaceae</taxon>
        <taxon>Solanoideae</taxon>
        <taxon>Solaneae</taxon>
        <taxon>Solanum</taxon>
    </lineage>
</organism>
<dbReference type="AlphaFoldDB" id="A0A0V0H8Z8"/>
<protein>
    <submittedName>
        <fullName evidence="1">Putative ovule protein</fullName>
    </submittedName>
</protein>
<accession>A0A0V0H8Z8</accession>
<evidence type="ECO:0000313" key="1">
    <source>
        <dbReference type="EMBL" id="JAP15963.1"/>
    </source>
</evidence>
<name>A0A0V0H8Z8_SOLCH</name>
<dbReference type="EMBL" id="GEDG01024456">
    <property type="protein sequence ID" value="JAP15963.1"/>
    <property type="molecule type" value="Transcribed_RNA"/>
</dbReference>
<proteinExistence type="predicted"/>
<reference evidence="1" key="1">
    <citation type="submission" date="2015-12" db="EMBL/GenBank/DDBJ databases">
        <title>Gene expression during late stages of embryo sac development: a critical building block for successful pollen-pistil interactions.</title>
        <authorList>
            <person name="Liu Y."/>
            <person name="Joly V."/>
            <person name="Sabar M."/>
            <person name="Matton D.P."/>
        </authorList>
    </citation>
    <scope>NUCLEOTIDE SEQUENCE</scope>
</reference>